<name>A0ABN6Y9A6_9MICO</name>
<evidence type="ECO:0000313" key="4">
    <source>
        <dbReference type="Proteomes" id="UP001321486"/>
    </source>
</evidence>
<proteinExistence type="predicted"/>
<keyword evidence="2" id="KW-0732">Signal</keyword>
<evidence type="ECO:0000256" key="1">
    <source>
        <dbReference type="SAM" id="MobiDB-lite"/>
    </source>
</evidence>
<evidence type="ECO:0000313" key="3">
    <source>
        <dbReference type="EMBL" id="BDZ52118.1"/>
    </source>
</evidence>
<keyword evidence="4" id="KW-1185">Reference proteome</keyword>
<gene>
    <name evidence="3" type="ORF">GCM10025867_43590</name>
</gene>
<dbReference type="PROSITE" id="PS51257">
    <property type="entry name" value="PROKAR_LIPOPROTEIN"/>
    <property type="match status" value="1"/>
</dbReference>
<accession>A0ABN6Y9A6</accession>
<dbReference type="EMBL" id="AP027732">
    <property type="protein sequence ID" value="BDZ52118.1"/>
    <property type="molecule type" value="Genomic_DNA"/>
</dbReference>
<protein>
    <recommendedName>
        <fullName evidence="5">DUF3558 domain-containing protein</fullName>
    </recommendedName>
</protein>
<organism evidence="3 4">
    <name type="scientific">Frondihabitans sucicola</name>
    <dbReference type="NCBI Taxonomy" id="1268041"/>
    <lineage>
        <taxon>Bacteria</taxon>
        <taxon>Bacillati</taxon>
        <taxon>Actinomycetota</taxon>
        <taxon>Actinomycetes</taxon>
        <taxon>Micrococcales</taxon>
        <taxon>Microbacteriaceae</taxon>
        <taxon>Frondihabitans</taxon>
    </lineage>
</organism>
<dbReference type="Proteomes" id="UP001321486">
    <property type="component" value="Chromosome"/>
</dbReference>
<feature type="region of interest" description="Disordered" evidence="1">
    <location>
        <begin position="30"/>
        <end position="55"/>
    </location>
</feature>
<evidence type="ECO:0008006" key="5">
    <source>
        <dbReference type="Google" id="ProtNLM"/>
    </source>
</evidence>
<sequence length="201" mass="20422">MRVMAYKGAVAGVIAVAAVILIAGCTATTTPPPTKTTSRADPAPSATAPTGDASSPATVMFPTDCKALIAGLASATSFATTPLESPPRPAPTSALTPAIVKSGKSLLCIWRDPRADISGISIEFETVAPAAAATGLRALPAKGFTCAGVLSGQRCQKISTEPEHGTQVGDTYFVRGATGIRIQQTNVPTKGLLEDVVGRVF</sequence>
<feature type="chain" id="PRO_5047085354" description="DUF3558 domain-containing protein" evidence="2">
    <location>
        <begin position="24"/>
        <end position="201"/>
    </location>
</feature>
<feature type="signal peptide" evidence="2">
    <location>
        <begin position="1"/>
        <end position="23"/>
    </location>
</feature>
<reference evidence="4" key="1">
    <citation type="journal article" date="2019" name="Int. J. Syst. Evol. Microbiol.">
        <title>The Global Catalogue of Microorganisms (GCM) 10K type strain sequencing project: providing services to taxonomists for standard genome sequencing and annotation.</title>
        <authorList>
            <consortium name="The Broad Institute Genomics Platform"/>
            <consortium name="The Broad Institute Genome Sequencing Center for Infectious Disease"/>
            <person name="Wu L."/>
            <person name="Ma J."/>
        </authorList>
    </citation>
    <scope>NUCLEOTIDE SEQUENCE [LARGE SCALE GENOMIC DNA]</scope>
    <source>
        <strain evidence="4">NBRC 108728</strain>
    </source>
</reference>
<evidence type="ECO:0000256" key="2">
    <source>
        <dbReference type="SAM" id="SignalP"/>
    </source>
</evidence>